<feature type="region of interest" description="Disordered" evidence="1">
    <location>
        <begin position="52"/>
        <end position="90"/>
    </location>
</feature>
<dbReference type="AlphaFoldDB" id="A0A8T2NMM4"/>
<sequence>MEVRRRVLEGGMKPEGLTCDPFYLTSDLCLLLSCMSLVHIKSALLTSGPILVPAAHPSGSGNPLPPPSLTSSWSPRPQERLGRPGGVREGGGVLRLHAQVTDPIIHFAGFGRALSAPCSFKRAGQSAGRSGRPAPAPN</sequence>
<evidence type="ECO:0000313" key="3">
    <source>
        <dbReference type="Proteomes" id="UP000824540"/>
    </source>
</evidence>
<organism evidence="2 3">
    <name type="scientific">Albula glossodonta</name>
    <name type="common">roundjaw bonefish</name>
    <dbReference type="NCBI Taxonomy" id="121402"/>
    <lineage>
        <taxon>Eukaryota</taxon>
        <taxon>Metazoa</taxon>
        <taxon>Chordata</taxon>
        <taxon>Craniata</taxon>
        <taxon>Vertebrata</taxon>
        <taxon>Euteleostomi</taxon>
        <taxon>Actinopterygii</taxon>
        <taxon>Neopterygii</taxon>
        <taxon>Teleostei</taxon>
        <taxon>Albuliformes</taxon>
        <taxon>Albulidae</taxon>
        <taxon>Albula</taxon>
    </lineage>
</organism>
<evidence type="ECO:0000256" key="1">
    <source>
        <dbReference type="SAM" id="MobiDB-lite"/>
    </source>
</evidence>
<protein>
    <submittedName>
        <fullName evidence="2">Uncharacterized protein</fullName>
    </submittedName>
</protein>
<name>A0A8T2NMM4_9TELE</name>
<comment type="caution">
    <text evidence="2">The sequence shown here is derived from an EMBL/GenBank/DDBJ whole genome shotgun (WGS) entry which is preliminary data.</text>
</comment>
<keyword evidence="3" id="KW-1185">Reference proteome</keyword>
<dbReference type="OrthoDB" id="10526310at2759"/>
<proteinExistence type="predicted"/>
<gene>
    <name evidence="2" type="ORF">JZ751_021593</name>
</gene>
<reference evidence="2" key="1">
    <citation type="thesis" date="2021" institute="BYU ScholarsArchive" country="Provo, UT, USA">
        <title>Applications of and Algorithms for Genome Assembly and Genomic Analyses with an Emphasis on Marine Teleosts.</title>
        <authorList>
            <person name="Pickett B.D."/>
        </authorList>
    </citation>
    <scope>NUCLEOTIDE SEQUENCE</scope>
    <source>
        <strain evidence="2">HI-2016</strain>
    </source>
</reference>
<dbReference type="Proteomes" id="UP000824540">
    <property type="component" value="Unassembled WGS sequence"/>
</dbReference>
<dbReference type="EMBL" id="JAFBMS010000043">
    <property type="protein sequence ID" value="KAG9340480.1"/>
    <property type="molecule type" value="Genomic_DNA"/>
</dbReference>
<accession>A0A8T2NMM4</accession>
<evidence type="ECO:0000313" key="2">
    <source>
        <dbReference type="EMBL" id="KAG9340480.1"/>
    </source>
</evidence>